<comment type="caution">
    <text evidence="1">The sequence shown here is derived from an EMBL/GenBank/DDBJ whole genome shotgun (WGS) entry which is preliminary data.</text>
</comment>
<dbReference type="Pfam" id="PF12897">
    <property type="entry name" value="Asp_aminotransf"/>
    <property type="match status" value="1"/>
</dbReference>
<dbReference type="EMBL" id="AJWZ01010433">
    <property type="protein sequence ID" value="EKC48473.1"/>
    <property type="molecule type" value="Genomic_DNA"/>
</dbReference>
<dbReference type="InterPro" id="IPR024551">
    <property type="entry name" value="AspAT_Ic"/>
</dbReference>
<evidence type="ECO:0000313" key="1">
    <source>
        <dbReference type="EMBL" id="EKC48473.1"/>
    </source>
</evidence>
<name>K1RSR2_9ZZZZ</name>
<dbReference type="GO" id="GO:0004069">
    <property type="term" value="F:L-aspartate:2-oxoglutarate aminotransferase activity"/>
    <property type="evidence" value="ECO:0007669"/>
    <property type="project" value="InterPro"/>
</dbReference>
<keyword evidence="1" id="KW-0808">Transferase</keyword>
<gene>
    <name evidence="1" type="ORF">OBE_15164</name>
</gene>
<dbReference type="AlphaFoldDB" id="K1RSR2"/>
<organism evidence="1">
    <name type="scientific">human gut metagenome</name>
    <dbReference type="NCBI Taxonomy" id="408170"/>
    <lineage>
        <taxon>unclassified sequences</taxon>
        <taxon>metagenomes</taxon>
        <taxon>organismal metagenomes</taxon>
    </lineage>
</organism>
<sequence length="56" mass="6023">MTPAGAPFPYGKDPKDSVIRISPSYPSLEDLTTATQIFVVCVKLASIEKILGEQQA</sequence>
<proteinExistence type="predicted"/>
<keyword evidence="1" id="KW-0032">Aminotransferase</keyword>
<dbReference type="Gene3D" id="3.90.1150.10">
    <property type="entry name" value="Aspartate Aminotransferase, domain 1"/>
    <property type="match status" value="1"/>
</dbReference>
<dbReference type="InterPro" id="IPR015422">
    <property type="entry name" value="PyrdxlP-dep_Trfase_small"/>
</dbReference>
<accession>K1RSR2</accession>
<reference evidence="1" key="1">
    <citation type="journal article" date="2013" name="Environ. Microbiol.">
        <title>Microbiota from the distal guts of lean and obese adolescents exhibit partial functional redundancy besides clear differences in community structure.</title>
        <authorList>
            <person name="Ferrer M."/>
            <person name="Ruiz A."/>
            <person name="Lanza F."/>
            <person name="Haange S.B."/>
            <person name="Oberbach A."/>
            <person name="Till H."/>
            <person name="Bargiela R."/>
            <person name="Campoy C."/>
            <person name="Segura M.T."/>
            <person name="Richter M."/>
            <person name="von Bergen M."/>
            <person name="Seifert J."/>
            <person name="Suarez A."/>
        </authorList>
    </citation>
    <scope>NUCLEOTIDE SEQUENCE</scope>
</reference>
<protein>
    <submittedName>
        <fullName evidence="1">Aspartate aminotransferase</fullName>
    </submittedName>
</protein>